<feature type="domain" description="4'-phosphopantetheinyl transferase" evidence="2">
    <location>
        <begin position="20"/>
        <end position="120"/>
    </location>
</feature>
<dbReference type="GO" id="GO:0008897">
    <property type="term" value="F:holo-[acyl-carrier-protein] synthase activity"/>
    <property type="evidence" value="ECO:0007669"/>
    <property type="project" value="InterPro"/>
</dbReference>
<keyword evidence="4" id="KW-1185">Reference proteome</keyword>
<comment type="caution">
    <text evidence="3">The sequence shown here is derived from an EMBL/GenBank/DDBJ whole genome shotgun (WGS) entry which is preliminary data.</text>
</comment>
<dbReference type="GO" id="GO:0000287">
    <property type="term" value="F:magnesium ion binding"/>
    <property type="evidence" value="ECO:0007669"/>
    <property type="project" value="InterPro"/>
</dbReference>
<keyword evidence="1" id="KW-0808">Transferase</keyword>
<evidence type="ECO:0000259" key="2">
    <source>
        <dbReference type="Pfam" id="PF01648"/>
    </source>
</evidence>
<dbReference type="OrthoDB" id="9808281at2"/>
<proteinExistence type="predicted"/>
<evidence type="ECO:0000313" key="3">
    <source>
        <dbReference type="EMBL" id="RAI73748.1"/>
    </source>
</evidence>
<sequence length="144" mass="15878">MAYECLSLGGWITVAIGKSSIGVDIERINPDFPFQDVLAQSFSQEEQAYVAASADSRFAFYDVWTRKEALVKATAKGLDDDFQQVPALDGIHQISSDLIGAVGDWTVLSFPVSDAYPAAVAYRPMADMPKFYTLDKCIFYTTNL</sequence>
<dbReference type="Gene3D" id="3.90.470.20">
    <property type="entry name" value="4'-phosphopantetheinyl transferase domain"/>
    <property type="match status" value="1"/>
</dbReference>
<gene>
    <name evidence="3" type="ORF">HMF3257_03795</name>
</gene>
<dbReference type="InterPro" id="IPR008278">
    <property type="entry name" value="4-PPantetheinyl_Trfase_dom"/>
</dbReference>
<evidence type="ECO:0000256" key="1">
    <source>
        <dbReference type="ARBA" id="ARBA00022679"/>
    </source>
</evidence>
<dbReference type="EMBL" id="QLII01000001">
    <property type="protein sequence ID" value="RAI73748.1"/>
    <property type="molecule type" value="Genomic_DNA"/>
</dbReference>
<dbReference type="RefSeq" id="WP_111340622.1">
    <property type="nucleotide sequence ID" value="NZ_QLII01000001.1"/>
</dbReference>
<accession>A0A327NMB7</accession>
<reference evidence="3 4" key="1">
    <citation type="submission" date="2018-06" db="EMBL/GenBank/DDBJ databases">
        <title>Spirosoma sp. HMF3257 Genome sequencing and assembly.</title>
        <authorList>
            <person name="Kang H."/>
            <person name="Cha I."/>
            <person name="Kim H."/>
            <person name="Kang J."/>
            <person name="Joh K."/>
        </authorList>
    </citation>
    <scope>NUCLEOTIDE SEQUENCE [LARGE SCALE GENOMIC DNA]</scope>
    <source>
        <strain evidence="3 4">HMF3257</strain>
    </source>
</reference>
<organism evidence="3 4">
    <name type="scientific">Spirosoma telluris</name>
    <dbReference type="NCBI Taxonomy" id="2183553"/>
    <lineage>
        <taxon>Bacteria</taxon>
        <taxon>Pseudomonadati</taxon>
        <taxon>Bacteroidota</taxon>
        <taxon>Cytophagia</taxon>
        <taxon>Cytophagales</taxon>
        <taxon>Cytophagaceae</taxon>
        <taxon>Spirosoma</taxon>
    </lineage>
</organism>
<dbReference type="Proteomes" id="UP000249016">
    <property type="component" value="Unassembled WGS sequence"/>
</dbReference>
<dbReference type="SUPFAM" id="SSF56214">
    <property type="entry name" value="4'-phosphopantetheinyl transferase"/>
    <property type="match status" value="1"/>
</dbReference>
<evidence type="ECO:0000313" key="4">
    <source>
        <dbReference type="Proteomes" id="UP000249016"/>
    </source>
</evidence>
<dbReference type="AlphaFoldDB" id="A0A327NMB7"/>
<dbReference type="InterPro" id="IPR037143">
    <property type="entry name" value="4-PPantetheinyl_Trfase_dom_sf"/>
</dbReference>
<name>A0A327NMB7_9BACT</name>
<dbReference type="Pfam" id="PF01648">
    <property type="entry name" value="ACPS"/>
    <property type="match status" value="1"/>
</dbReference>
<protein>
    <recommendedName>
        <fullName evidence="2">4'-phosphopantetheinyl transferase domain-containing protein</fullName>
    </recommendedName>
</protein>